<dbReference type="PANTHER" id="PTHR30026:SF20">
    <property type="entry name" value="OUTER MEMBRANE PROTEIN TOLC"/>
    <property type="match status" value="1"/>
</dbReference>
<gene>
    <name evidence="9" type="ORF">EM932_17845</name>
</gene>
<sequence>MKSYFLISVFMVMCLSISAQDKKWSLRECVNYAIENNLSIKQAKFDAETAEQDIIDARGNFLPTVSGSASQSYNFGSFIDQNGGRISRDSRGNSFSMGTGVTIFNGFRNTNIYKQSKLGLKSSQIQLSILIDNISLNIANAYLNILLNKENLKVAIEQIEITQKQINQARAFVDSGVRARSTILEVEAQLATDNERLVNAQNSVNLSLLNLAQLLQIAHKGFDVEDIILEVSSLAIAYDNSDDIYNIAETKRPEIKRANLDIDNSDLSIEISKSAFLPSLSFSAGLGTSYQHSQGQEDVRPEVQINDPNDPNDDALIFVPNGFGQQLEDNLGYNFGFSLSVPIFSGFKNKSNVSKARINKEKSQLRLEEEKQTLRSNIEQAFADAKAALNQYLASESSVKLQQDALLNAQERYSLGVINSFDFEQIRNRLINAQASLINAKYNFVFKTKVLDFYTGKSLTD</sequence>
<evidence type="ECO:0000256" key="4">
    <source>
        <dbReference type="ARBA" id="ARBA00022452"/>
    </source>
</evidence>
<keyword evidence="8" id="KW-0175">Coiled coil</keyword>
<evidence type="ECO:0000256" key="3">
    <source>
        <dbReference type="ARBA" id="ARBA00022448"/>
    </source>
</evidence>
<dbReference type="EMBL" id="SRSO01000032">
    <property type="protein sequence ID" value="TGV00903.1"/>
    <property type="molecule type" value="Genomic_DNA"/>
</dbReference>
<evidence type="ECO:0000256" key="6">
    <source>
        <dbReference type="ARBA" id="ARBA00023136"/>
    </source>
</evidence>
<evidence type="ECO:0000313" key="10">
    <source>
        <dbReference type="Proteomes" id="UP000307602"/>
    </source>
</evidence>
<keyword evidence="10" id="KW-1185">Reference proteome</keyword>
<keyword evidence="7" id="KW-0998">Cell outer membrane</keyword>
<accession>A0A4S1DT09</accession>
<dbReference type="InterPro" id="IPR003423">
    <property type="entry name" value="OMP_efflux"/>
</dbReference>
<keyword evidence="5" id="KW-0812">Transmembrane</keyword>
<dbReference type="Pfam" id="PF02321">
    <property type="entry name" value="OEP"/>
    <property type="match status" value="2"/>
</dbReference>
<evidence type="ECO:0000256" key="5">
    <source>
        <dbReference type="ARBA" id="ARBA00022692"/>
    </source>
</evidence>
<keyword evidence="4" id="KW-1134">Transmembrane beta strand</keyword>
<dbReference type="GO" id="GO:0015562">
    <property type="term" value="F:efflux transmembrane transporter activity"/>
    <property type="evidence" value="ECO:0007669"/>
    <property type="project" value="InterPro"/>
</dbReference>
<dbReference type="Proteomes" id="UP000307602">
    <property type="component" value="Unassembled WGS sequence"/>
</dbReference>
<reference evidence="9 10" key="1">
    <citation type="submission" date="2019-04" db="EMBL/GenBank/DDBJ databases">
        <authorList>
            <person name="Liu A."/>
        </authorList>
    </citation>
    <scope>NUCLEOTIDE SEQUENCE [LARGE SCALE GENOMIC DNA]</scope>
    <source>
        <strain evidence="9 10">RZ03</strain>
    </source>
</reference>
<keyword evidence="6" id="KW-0472">Membrane</keyword>
<dbReference type="GO" id="GO:0015288">
    <property type="term" value="F:porin activity"/>
    <property type="evidence" value="ECO:0007669"/>
    <property type="project" value="TreeGrafter"/>
</dbReference>
<dbReference type="GO" id="GO:1990281">
    <property type="term" value="C:efflux pump complex"/>
    <property type="evidence" value="ECO:0007669"/>
    <property type="project" value="TreeGrafter"/>
</dbReference>
<feature type="coiled-coil region" evidence="8">
    <location>
        <begin position="353"/>
        <end position="391"/>
    </location>
</feature>
<dbReference type="GO" id="GO:0009279">
    <property type="term" value="C:cell outer membrane"/>
    <property type="evidence" value="ECO:0007669"/>
    <property type="project" value="UniProtKB-SubCell"/>
</dbReference>
<organism evidence="9 10">
    <name type="scientific">Flavivirga rizhaonensis</name>
    <dbReference type="NCBI Taxonomy" id="2559571"/>
    <lineage>
        <taxon>Bacteria</taxon>
        <taxon>Pseudomonadati</taxon>
        <taxon>Bacteroidota</taxon>
        <taxon>Flavobacteriia</taxon>
        <taxon>Flavobacteriales</taxon>
        <taxon>Flavobacteriaceae</taxon>
        <taxon>Flavivirga</taxon>
    </lineage>
</organism>
<evidence type="ECO:0000313" key="9">
    <source>
        <dbReference type="EMBL" id="TGV00903.1"/>
    </source>
</evidence>
<evidence type="ECO:0000256" key="7">
    <source>
        <dbReference type="ARBA" id="ARBA00023237"/>
    </source>
</evidence>
<name>A0A4S1DT09_9FLAO</name>
<comment type="subcellular location">
    <subcellularLocation>
        <location evidence="1">Cell outer membrane</location>
    </subcellularLocation>
</comment>
<comment type="similarity">
    <text evidence="2">Belongs to the outer membrane factor (OMF) (TC 1.B.17) family.</text>
</comment>
<dbReference type="OrthoDB" id="9811587at2"/>
<dbReference type="SUPFAM" id="SSF56954">
    <property type="entry name" value="Outer membrane efflux proteins (OEP)"/>
    <property type="match status" value="1"/>
</dbReference>
<protein>
    <submittedName>
        <fullName evidence="9">TolC family protein</fullName>
    </submittedName>
</protein>
<keyword evidence="3" id="KW-0813">Transport</keyword>
<evidence type="ECO:0000256" key="8">
    <source>
        <dbReference type="SAM" id="Coils"/>
    </source>
</evidence>
<dbReference type="PANTHER" id="PTHR30026">
    <property type="entry name" value="OUTER MEMBRANE PROTEIN TOLC"/>
    <property type="match status" value="1"/>
</dbReference>
<dbReference type="InterPro" id="IPR051906">
    <property type="entry name" value="TolC-like"/>
</dbReference>
<evidence type="ECO:0000256" key="2">
    <source>
        <dbReference type="ARBA" id="ARBA00007613"/>
    </source>
</evidence>
<proteinExistence type="inferred from homology"/>
<dbReference type="AlphaFoldDB" id="A0A4S1DT09"/>
<evidence type="ECO:0000256" key="1">
    <source>
        <dbReference type="ARBA" id="ARBA00004442"/>
    </source>
</evidence>
<comment type="caution">
    <text evidence="9">The sequence shown here is derived from an EMBL/GenBank/DDBJ whole genome shotgun (WGS) entry which is preliminary data.</text>
</comment>
<dbReference type="Gene3D" id="1.20.1600.10">
    <property type="entry name" value="Outer membrane efflux proteins (OEP)"/>
    <property type="match status" value="1"/>
</dbReference>